<dbReference type="SUPFAM" id="SSF48076">
    <property type="entry name" value="LigA subunit of an aromatic-ring-opening dioxygenase LigAB"/>
    <property type="match status" value="1"/>
</dbReference>
<accession>A0ABV7GE67</accession>
<evidence type="ECO:0000313" key="2">
    <source>
        <dbReference type="Proteomes" id="UP001595621"/>
    </source>
</evidence>
<comment type="caution">
    <text evidence="1">The sequence shown here is derived from an EMBL/GenBank/DDBJ whole genome shotgun (WGS) entry which is preliminary data.</text>
</comment>
<dbReference type="InterPro" id="IPR036622">
    <property type="entry name" value="LigA_sf"/>
</dbReference>
<protein>
    <recommendedName>
        <fullName evidence="3">Extradiol ring-cleavage dioxygenase LigAB LigA subunit domain-containing protein</fullName>
    </recommendedName>
</protein>
<name>A0ABV7GE67_9GAMM</name>
<gene>
    <name evidence="1" type="ORF">ACFOE0_11070</name>
</gene>
<dbReference type="Proteomes" id="UP001595621">
    <property type="component" value="Unassembled WGS sequence"/>
</dbReference>
<organism evidence="1 2">
    <name type="scientific">Shewanella submarina</name>
    <dbReference type="NCBI Taxonomy" id="2016376"/>
    <lineage>
        <taxon>Bacteria</taxon>
        <taxon>Pseudomonadati</taxon>
        <taxon>Pseudomonadota</taxon>
        <taxon>Gammaproteobacteria</taxon>
        <taxon>Alteromonadales</taxon>
        <taxon>Shewanellaceae</taxon>
        <taxon>Shewanella</taxon>
    </lineage>
</organism>
<evidence type="ECO:0000313" key="1">
    <source>
        <dbReference type="EMBL" id="MFC3138728.1"/>
    </source>
</evidence>
<dbReference type="Gene3D" id="1.10.700.10">
    <property type="entry name" value="Dioxygenase LigAB, LigA subunit"/>
    <property type="match status" value="1"/>
</dbReference>
<dbReference type="EMBL" id="JBHRTD010000012">
    <property type="protein sequence ID" value="MFC3138728.1"/>
    <property type="molecule type" value="Genomic_DNA"/>
</dbReference>
<keyword evidence="2" id="KW-1185">Reference proteome</keyword>
<reference evidence="2" key="1">
    <citation type="journal article" date="2019" name="Int. J. Syst. Evol. Microbiol.">
        <title>The Global Catalogue of Microorganisms (GCM) 10K type strain sequencing project: providing services to taxonomists for standard genome sequencing and annotation.</title>
        <authorList>
            <consortium name="The Broad Institute Genomics Platform"/>
            <consortium name="The Broad Institute Genome Sequencing Center for Infectious Disease"/>
            <person name="Wu L."/>
            <person name="Ma J."/>
        </authorList>
    </citation>
    <scope>NUCLEOTIDE SEQUENCE [LARGE SCALE GENOMIC DNA]</scope>
    <source>
        <strain evidence="2">KCTC 52277</strain>
    </source>
</reference>
<proteinExistence type="predicted"/>
<sequence>MSKFNEFFEQLASDAKLMEAYKQDPKGVMKSYGLTDEEILAVMSGDQEKIKTLSGDESIYGNYVHIQTPSK</sequence>
<dbReference type="RefSeq" id="WP_248935914.1">
    <property type="nucleotide sequence ID" value="NZ_JAKILF010000003.1"/>
</dbReference>
<evidence type="ECO:0008006" key="3">
    <source>
        <dbReference type="Google" id="ProtNLM"/>
    </source>
</evidence>